<dbReference type="PANTHER" id="PTHR24243:SF230">
    <property type="entry name" value="G-PROTEIN COUPLED RECEPTORS FAMILY 1 PROFILE DOMAIN-CONTAINING PROTEIN"/>
    <property type="match status" value="1"/>
</dbReference>
<feature type="transmembrane region" description="Helical" evidence="8">
    <location>
        <begin position="183"/>
        <end position="208"/>
    </location>
</feature>
<evidence type="ECO:0000313" key="11">
    <source>
        <dbReference type="EMBL" id="CAF3526819.1"/>
    </source>
</evidence>
<dbReference type="PROSITE" id="PS50262">
    <property type="entry name" value="G_PROTEIN_RECEP_F1_2"/>
    <property type="match status" value="1"/>
</dbReference>
<dbReference type="Proteomes" id="UP000663844">
    <property type="component" value="Unassembled WGS sequence"/>
</dbReference>
<dbReference type="EMBL" id="CAJOAZ010000092">
    <property type="protein sequence ID" value="CAF3526819.1"/>
    <property type="molecule type" value="Genomic_DNA"/>
</dbReference>
<feature type="transmembrane region" description="Helical" evidence="8">
    <location>
        <begin position="235"/>
        <end position="255"/>
    </location>
</feature>
<dbReference type="GO" id="GO:0005886">
    <property type="term" value="C:plasma membrane"/>
    <property type="evidence" value="ECO:0007669"/>
    <property type="project" value="TreeGrafter"/>
</dbReference>
<reference evidence="11" key="1">
    <citation type="submission" date="2021-02" db="EMBL/GenBank/DDBJ databases">
        <authorList>
            <person name="Nowell W R."/>
        </authorList>
    </citation>
    <scope>NUCLEOTIDE SEQUENCE</scope>
</reference>
<feature type="transmembrane region" description="Helical" evidence="8">
    <location>
        <begin position="17"/>
        <end position="41"/>
    </location>
</feature>
<comment type="caution">
    <text evidence="11">The sequence shown here is derived from an EMBL/GenBank/DDBJ whole genome shotgun (WGS) entry which is preliminary data.</text>
</comment>
<dbReference type="AlphaFoldDB" id="A0A818IKV7"/>
<feature type="transmembrane region" description="Helical" evidence="8">
    <location>
        <begin position="53"/>
        <end position="75"/>
    </location>
</feature>
<dbReference type="Pfam" id="PF00001">
    <property type="entry name" value="7tm_1"/>
    <property type="match status" value="1"/>
</dbReference>
<dbReference type="Gene3D" id="1.20.1070.10">
    <property type="entry name" value="Rhodopsin 7-helix transmembrane proteins"/>
    <property type="match status" value="1"/>
</dbReference>
<protein>
    <recommendedName>
        <fullName evidence="9">G-protein coupled receptors family 1 profile domain-containing protein</fullName>
    </recommendedName>
</protein>
<feature type="domain" description="G-protein coupled receptors family 1 profile" evidence="9">
    <location>
        <begin position="33"/>
        <end position="298"/>
    </location>
</feature>
<evidence type="ECO:0000256" key="3">
    <source>
        <dbReference type="ARBA" id="ARBA00022989"/>
    </source>
</evidence>
<sequence length="331" mass="37963">MSSINVIIPRLNTAASIISLILLCILFALGAVGLIFNIIVFTRPSLRREPCSLYFLSSTCINLFVIFLVIPLRILSNSFYIDLAYYNIGICKVEFFAFYSIRTISCWLIGLACADRFLHSTANPDIRRISSLKTAKITIGSIIIIISILYCHMIVYMSIKYAINQSGNVVSSCESENDIHRTFLSILYMILYSLCPSFLMILFGCLTLNNIRQRRHIISRITGDNRIARRTNIQLLRMLTAQVFVIIITTLPQSINQLYKTLTANTAKDTLRLAEENLSSKIFTGMTFFAHSSSFYLFTWSGSIFRKELYKFLRQHLYPNRNRVHINHDEI</sequence>
<keyword evidence="3 8" id="KW-1133">Transmembrane helix</keyword>
<feature type="transmembrane region" description="Helical" evidence="8">
    <location>
        <begin position="282"/>
        <end position="305"/>
    </location>
</feature>
<comment type="subcellular location">
    <subcellularLocation>
        <location evidence="1">Membrane</location>
        <topology evidence="1">Multi-pass membrane protein</topology>
    </subcellularLocation>
</comment>
<evidence type="ECO:0000256" key="4">
    <source>
        <dbReference type="ARBA" id="ARBA00023040"/>
    </source>
</evidence>
<keyword evidence="4" id="KW-0297">G-protein coupled receptor</keyword>
<proteinExistence type="predicted"/>
<keyword evidence="5 8" id="KW-0472">Membrane</keyword>
<name>A0A818IKV7_9BILA</name>
<gene>
    <name evidence="10" type="ORF">JYZ213_LOCUS40905</name>
    <name evidence="11" type="ORF">OXD698_LOCUS2725</name>
</gene>
<evidence type="ECO:0000313" key="12">
    <source>
        <dbReference type="Proteomes" id="UP000663844"/>
    </source>
</evidence>
<evidence type="ECO:0000256" key="8">
    <source>
        <dbReference type="SAM" id="Phobius"/>
    </source>
</evidence>
<feature type="transmembrane region" description="Helical" evidence="8">
    <location>
        <begin position="139"/>
        <end position="163"/>
    </location>
</feature>
<dbReference type="Proteomes" id="UP000663845">
    <property type="component" value="Unassembled WGS sequence"/>
</dbReference>
<dbReference type="EMBL" id="CAJNOG010001567">
    <property type="protein sequence ID" value="CAF1454823.1"/>
    <property type="molecule type" value="Genomic_DNA"/>
</dbReference>
<dbReference type="InterPro" id="IPR000276">
    <property type="entry name" value="GPCR_Rhodpsn"/>
</dbReference>
<evidence type="ECO:0000259" key="9">
    <source>
        <dbReference type="PROSITE" id="PS50262"/>
    </source>
</evidence>
<keyword evidence="2 8" id="KW-0812">Transmembrane</keyword>
<dbReference type="PANTHER" id="PTHR24243">
    <property type="entry name" value="G-PROTEIN COUPLED RECEPTOR"/>
    <property type="match status" value="1"/>
</dbReference>
<dbReference type="InterPro" id="IPR017452">
    <property type="entry name" value="GPCR_Rhodpsn_7TM"/>
</dbReference>
<evidence type="ECO:0000313" key="10">
    <source>
        <dbReference type="EMBL" id="CAF1454823.1"/>
    </source>
</evidence>
<keyword evidence="7" id="KW-0807">Transducer</keyword>
<evidence type="ECO:0000256" key="7">
    <source>
        <dbReference type="ARBA" id="ARBA00023224"/>
    </source>
</evidence>
<evidence type="ECO:0000256" key="2">
    <source>
        <dbReference type="ARBA" id="ARBA00022692"/>
    </source>
</evidence>
<keyword evidence="6" id="KW-0675">Receptor</keyword>
<evidence type="ECO:0000256" key="6">
    <source>
        <dbReference type="ARBA" id="ARBA00023170"/>
    </source>
</evidence>
<evidence type="ECO:0000256" key="1">
    <source>
        <dbReference type="ARBA" id="ARBA00004141"/>
    </source>
</evidence>
<dbReference type="SUPFAM" id="SSF81321">
    <property type="entry name" value="Family A G protein-coupled receptor-like"/>
    <property type="match status" value="1"/>
</dbReference>
<evidence type="ECO:0000256" key="5">
    <source>
        <dbReference type="ARBA" id="ARBA00023136"/>
    </source>
</evidence>
<organism evidence="11 12">
    <name type="scientific">Adineta steineri</name>
    <dbReference type="NCBI Taxonomy" id="433720"/>
    <lineage>
        <taxon>Eukaryota</taxon>
        <taxon>Metazoa</taxon>
        <taxon>Spiralia</taxon>
        <taxon>Gnathifera</taxon>
        <taxon>Rotifera</taxon>
        <taxon>Eurotatoria</taxon>
        <taxon>Bdelloidea</taxon>
        <taxon>Adinetida</taxon>
        <taxon>Adinetidae</taxon>
        <taxon>Adineta</taxon>
    </lineage>
</organism>
<dbReference type="GO" id="GO:0004930">
    <property type="term" value="F:G protein-coupled receptor activity"/>
    <property type="evidence" value="ECO:0007669"/>
    <property type="project" value="UniProtKB-KW"/>
</dbReference>
<feature type="transmembrane region" description="Helical" evidence="8">
    <location>
        <begin position="95"/>
        <end position="118"/>
    </location>
</feature>
<accession>A0A818IKV7</accession>